<organism evidence="1 2">
    <name type="scientific">Clostridium perfringens</name>
    <dbReference type="NCBI Taxonomy" id="1502"/>
    <lineage>
        <taxon>Bacteria</taxon>
        <taxon>Bacillati</taxon>
        <taxon>Bacillota</taxon>
        <taxon>Clostridia</taxon>
        <taxon>Eubacteriales</taxon>
        <taxon>Clostridiaceae</taxon>
        <taxon>Clostridium</taxon>
    </lineage>
</organism>
<evidence type="ECO:0000313" key="2">
    <source>
        <dbReference type="Proteomes" id="UP001289066"/>
    </source>
</evidence>
<reference evidence="1" key="1">
    <citation type="submission" date="2019-11" db="EMBL/GenBank/DDBJ databases">
        <title>Characterization of Clostridium perfringens isolates from swine manure treated agricultural soils.</title>
        <authorList>
            <person name="Wushke S.T."/>
        </authorList>
    </citation>
    <scope>NUCLEOTIDE SEQUENCE</scope>
    <source>
        <strain evidence="1">X15</strain>
    </source>
</reference>
<dbReference type="SUPFAM" id="SSF88713">
    <property type="entry name" value="Glycoside hydrolase/deacetylase"/>
    <property type="match status" value="1"/>
</dbReference>
<name>A0AAW9J2F6_CLOPF</name>
<dbReference type="Proteomes" id="UP001289066">
    <property type="component" value="Unassembled WGS sequence"/>
</dbReference>
<dbReference type="Gene3D" id="3.20.110.10">
    <property type="entry name" value="Glycoside hydrolase 38, N terminal domain"/>
    <property type="match status" value="1"/>
</dbReference>
<dbReference type="InterPro" id="IPR011330">
    <property type="entry name" value="Glyco_hydro/deAcase_b/a-brl"/>
</dbReference>
<accession>A0AAW9J2F6</accession>
<dbReference type="CDD" id="cd10791">
    <property type="entry name" value="GH38N_AMII_like_1"/>
    <property type="match status" value="1"/>
</dbReference>
<gene>
    <name evidence="1" type="ORF">GNF81_14965</name>
</gene>
<comment type="caution">
    <text evidence="1">The sequence shown here is derived from an EMBL/GenBank/DDBJ whole genome shotgun (WGS) entry which is preliminary data.</text>
</comment>
<feature type="non-terminal residue" evidence="1">
    <location>
        <position position="303"/>
    </location>
</feature>
<dbReference type="RefSeq" id="WP_416173757.1">
    <property type="nucleotide sequence ID" value="NZ_WNVG01000168.1"/>
</dbReference>
<sequence>MNTKIKKVHVIYKTHLDIGFTDFAQNVLDRYTNEYIPNAVNLAFKLNTPENKKFIWTVGSFLIDYYLKNASKDAIKNFEKAIKLGYITWHGISCTTHTELMDKELFKYSLNISKELDKKYNKTTIASKMTDVPGHTISIVPYMAEAGLKYMHIGVNGSSMVPMVPEMFLWKINGAELIVHYASDYGASFSIDGLDEVLEFAHTGDNLGPQSEEDVEKEFNRIKAKYPNAEVEASTLDEFAKAVIKIKDKLPVIEEEIGDTWIHGVASDPVKVVQFKTLLTLKNKWLKEGLLKEGSYEYTELMT</sequence>
<protein>
    <submittedName>
        <fullName evidence="1">DUF5054 domain-containing protein</fullName>
    </submittedName>
</protein>
<proteinExistence type="predicted"/>
<dbReference type="InterPro" id="IPR027291">
    <property type="entry name" value="Glyco_hydro_38_N_sf"/>
</dbReference>
<evidence type="ECO:0000313" key="1">
    <source>
        <dbReference type="EMBL" id="MDZ5034037.1"/>
    </source>
</evidence>
<dbReference type="EMBL" id="WNVG01000168">
    <property type="protein sequence ID" value="MDZ5034037.1"/>
    <property type="molecule type" value="Genomic_DNA"/>
</dbReference>
<dbReference type="GO" id="GO:0005975">
    <property type="term" value="P:carbohydrate metabolic process"/>
    <property type="evidence" value="ECO:0007669"/>
    <property type="project" value="InterPro"/>
</dbReference>
<dbReference type="AlphaFoldDB" id="A0AAW9J2F6"/>